<dbReference type="Proteomes" id="UP001374803">
    <property type="component" value="Chromosome"/>
</dbReference>
<dbReference type="RefSeq" id="WP_394837167.1">
    <property type="nucleotide sequence ID" value="NZ_CP089929.1"/>
</dbReference>
<dbReference type="InterPro" id="IPR011473">
    <property type="entry name" value="DUF1579"/>
</dbReference>
<accession>A0ABZ2L9Q5</accession>
<reference evidence="1" key="1">
    <citation type="submission" date="2021-12" db="EMBL/GenBank/DDBJ databases">
        <title>Discovery of the Pendulisporaceae a myxobacterial family with distinct sporulation behavior and unique specialized metabolism.</title>
        <authorList>
            <person name="Garcia R."/>
            <person name="Popoff A."/>
            <person name="Bader C.D."/>
            <person name="Loehr J."/>
            <person name="Walesch S."/>
            <person name="Walt C."/>
            <person name="Boldt J."/>
            <person name="Bunk B."/>
            <person name="Haeckl F.J.F.P.J."/>
            <person name="Gunesch A.P."/>
            <person name="Birkelbach J."/>
            <person name="Nuebel U."/>
            <person name="Pietschmann T."/>
            <person name="Bach T."/>
            <person name="Mueller R."/>
        </authorList>
    </citation>
    <scope>NUCLEOTIDE SEQUENCE</scope>
    <source>
        <strain evidence="1">MSr11367</strain>
    </source>
</reference>
<evidence type="ECO:0000313" key="2">
    <source>
        <dbReference type="Proteomes" id="UP001374803"/>
    </source>
</evidence>
<protein>
    <submittedName>
        <fullName evidence="1">DUF1579 domain-containing protein</fullName>
    </submittedName>
</protein>
<name>A0ABZ2L9Q5_9BACT</name>
<dbReference type="Pfam" id="PF07617">
    <property type="entry name" value="DUF1579"/>
    <property type="match status" value="1"/>
</dbReference>
<organism evidence="1 2">
    <name type="scientific">Pendulispora rubella</name>
    <dbReference type="NCBI Taxonomy" id="2741070"/>
    <lineage>
        <taxon>Bacteria</taxon>
        <taxon>Pseudomonadati</taxon>
        <taxon>Myxococcota</taxon>
        <taxon>Myxococcia</taxon>
        <taxon>Myxococcales</taxon>
        <taxon>Sorangiineae</taxon>
        <taxon>Pendulisporaceae</taxon>
        <taxon>Pendulispora</taxon>
    </lineage>
</organism>
<gene>
    <name evidence="1" type="ORF">LVJ94_09695</name>
</gene>
<sequence length="192" mass="21802">MRFSFVFLLLAGCSATTRPPSLLTSADVTKPTAACSTPERGQFDFWLGDWDVVMRSHPGDDLSKPWVTSHGTNRIRKRFDGCVIEENFTSLDGPDGPWSGISVSQWIPSEKQWKQTWVDNQGSYLLHYGGVENGQMILYSPPRTKDGVTTQKRMVFFDIGKDAMNWRWEGTRDGGQSWTSEITLRYTRRRAG</sequence>
<proteinExistence type="predicted"/>
<dbReference type="EMBL" id="CP089983">
    <property type="protein sequence ID" value="WXB07505.1"/>
    <property type="molecule type" value="Genomic_DNA"/>
</dbReference>
<evidence type="ECO:0000313" key="1">
    <source>
        <dbReference type="EMBL" id="WXB07505.1"/>
    </source>
</evidence>
<keyword evidence="2" id="KW-1185">Reference proteome</keyword>